<reference evidence="1 2" key="1">
    <citation type="submission" date="2016-10" db="EMBL/GenBank/DDBJ databases">
        <authorList>
            <person name="de Groot N.N."/>
        </authorList>
    </citation>
    <scope>NUCLEOTIDE SEQUENCE [LARGE SCALE GENOMIC DNA]</scope>
    <source>
        <strain evidence="1 2">Z-7982</strain>
    </source>
</reference>
<gene>
    <name evidence="1" type="ORF">SAMN04515625_0489</name>
</gene>
<dbReference type="AlphaFoldDB" id="A0A1H2RBB7"/>
<dbReference type="EMBL" id="FNMU01000001">
    <property type="protein sequence ID" value="SDW16585.1"/>
    <property type="molecule type" value="Genomic_DNA"/>
</dbReference>
<evidence type="ECO:0000313" key="1">
    <source>
        <dbReference type="EMBL" id="SDW16585.1"/>
    </source>
</evidence>
<dbReference type="OrthoDB" id="139525at2157"/>
<accession>A0A1H2RBB7</accession>
<proteinExistence type="predicted"/>
<dbReference type="GeneID" id="43321325"/>
<evidence type="ECO:0000313" key="2">
    <source>
        <dbReference type="Proteomes" id="UP000198669"/>
    </source>
</evidence>
<protein>
    <submittedName>
        <fullName evidence="1">Uncharacterized protein</fullName>
    </submittedName>
</protein>
<name>A0A1H2RBB7_9EURY</name>
<organism evidence="1 2">
    <name type="scientific">Methanohalophilus halophilus</name>
    <dbReference type="NCBI Taxonomy" id="2177"/>
    <lineage>
        <taxon>Archaea</taxon>
        <taxon>Methanobacteriati</taxon>
        <taxon>Methanobacteriota</taxon>
        <taxon>Stenosarchaea group</taxon>
        <taxon>Methanomicrobia</taxon>
        <taxon>Methanosarcinales</taxon>
        <taxon>Methanosarcinaceae</taxon>
        <taxon>Methanohalophilus</taxon>
    </lineage>
</organism>
<sequence length="47" mass="5456">MIEKVVLYKQGKNIDPAIVFSAILDNNGKVRRNRMYRLYSGHGYNRG</sequence>
<dbReference type="Proteomes" id="UP000198669">
    <property type="component" value="Unassembled WGS sequence"/>
</dbReference>
<dbReference type="RefSeq" id="WP_013036518.1">
    <property type="nucleotide sequence ID" value="NZ_CP017921.1"/>
</dbReference>